<evidence type="ECO:0000256" key="2">
    <source>
        <dbReference type="ARBA" id="ARBA00004673"/>
    </source>
</evidence>
<evidence type="ECO:0000256" key="4">
    <source>
        <dbReference type="ARBA" id="ARBA00022692"/>
    </source>
</evidence>
<dbReference type="Ensembl" id="ENSGWIT00000001916.1">
    <property type="protein sequence ID" value="ENSGWIP00000001775.1"/>
    <property type="gene ID" value="ENSGWIG00000001010.1"/>
</dbReference>
<protein>
    <submittedName>
        <fullName evidence="11">Uncharacterized protein</fullName>
    </submittedName>
</protein>
<reference evidence="11" key="2">
    <citation type="submission" date="2025-08" db="UniProtKB">
        <authorList>
            <consortium name="Ensembl"/>
        </authorList>
    </citation>
    <scope>IDENTIFICATION</scope>
</reference>
<name>A0A8C5DDM9_GOUWI</name>
<dbReference type="Proteomes" id="UP000694680">
    <property type="component" value="Chromosome 1"/>
</dbReference>
<accession>A0A8C5DDM9</accession>
<proteinExistence type="inferred from homology"/>
<keyword evidence="5" id="KW-0999">Mitochondrion inner membrane</keyword>
<dbReference type="UniPathway" id="UPA00705"/>
<comment type="subcellular location">
    <subcellularLocation>
        <location evidence="1">Mitochondrion inner membrane</location>
        <topology evidence="1">Single-pass membrane protein</topology>
    </subcellularLocation>
</comment>
<keyword evidence="6" id="KW-0809">Transit peptide</keyword>
<reference evidence="11" key="1">
    <citation type="submission" date="2020-06" db="EMBL/GenBank/DDBJ databases">
        <authorList>
            <consortium name="Wellcome Sanger Institute Data Sharing"/>
        </authorList>
    </citation>
    <scope>NUCLEOTIDE SEQUENCE [LARGE SCALE GENOMIC DNA]</scope>
</reference>
<sequence length="68" mass="7732">MSLTHIIRLTLLNILMYIIKNGSILYCISTVTVWLQESVFVMAVMSLTILGPSGWILTKIEDYKTQRG</sequence>
<keyword evidence="8" id="KW-0496">Mitochondrion</keyword>
<dbReference type="GO" id="GO:0006123">
    <property type="term" value="P:mitochondrial electron transport, cytochrome c to oxygen"/>
    <property type="evidence" value="ECO:0007669"/>
    <property type="project" value="InterPro"/>
</dbReference>
<dbReference type="Gene3D" id="4.10.81.10">
    <property type="entry name" value="Cytochrome c oxidase, subunit 8"/>
    <property type="match status" value="1"/>
</dbReference>
<evidence type="ECO:0000256" key="3">
    <source>
        <dbReference type="ARBA" id="ARBA00010117"/>
    </source>
</evidence>
<dbReference type="GO" id="GO:0045277">
    <property type="term" value="C:respiratory chain complex IV"/>
    <property type="evidence" value="ECO:0007669"/>
    <property type="project" value="InterPro"/>
</dbReference>
<dbReference type="InterPro" id="IPR003205">
    <property type="entry name" value="Cyt_c_oxidase_su8"/>
</dbReference>
<keyword evidence="9 10" id="KW-0472">Membrane</keyword>
<dbReference type="InterPro" id="IPR036548">
    <property type="entry name" value="Cyt_c_oxidase_su8_sf"/>
</dbReference>
<comment type="pathway">
    <text evidence="2">Energy metabolism; oxidative phosphorylation.</text>
</comment>
<keyword evidence="7 10" id="KW-1133">Transmembrane helix</keyword>
<dbReference type="Pfam" id="PF02285">
    <property type="entry name" value="COX8"/>
    <property type="match status" value="1"/>
</dbReference>
<dbReference type="AlphaFoldDB" id="A0A8C5DDM9"/>
<evidence type="ECO:0000256" key="1">
    <source>
        <dbReference type="ARBA" id="ARBA00004434"/>
    </source>
</evidence>
<organism evidence="11 12">
    <name type="scientific">Gouania willdenowi</name>
    <name type="common">Blunt-snouted clingfish</name>
    <name type="synonym">Lepadogaster willdenowi</name>
    <dbReference type="NCBI Taxonomy" id="441366"/>
    <lineage>
        <taxon>Eukaryota</taxon>
        <taxon>Metazoa</taxon>
        <taxon>Chordata</taxon>
        <taxon>Craniata</taxon>
        <taxon>Vertebrata</taxon>
        <taxon>Euteleostomi</taxon>
        <taxon>Actinopterygii</taxon>
        <taxon>Neopterygii</taxon>
        <taxon>Teleostei</taxon>
        <taxon>Neoteleostei</taxon>
        <taxon>Acanthomorphata</taxon>
        <taxon>Ovalentaria</taxon>
        <taxon>Blenniimorphae</taxon>
        <taxon>Blenniiformes</taxon>
        <taxon>Gobiesocoidei</taxon>
        <taxon>Gobiesocidae</taxon>
        <taxon>Gobiesocinae</taxon>
        <taxon>Gouania</taxon>
    </lineage>
</organism>
<evidence type="ECO:0000313" key="12">
    <source>
        <dbReference type="Proteomes" id="UP000694680"/>
    </source>
</evidence>
<keyword evidence="12" id="KW-1185">Reference proteome</keyword>
<feature type="transmembrane region" description="Helical" evidence="10">
    <location>
        <begin position="40"/>
        <end position="58"/>
    </location>
</feature>
<evidence type="ECO:0000256" key="5">
    <source>
        <dbReference type="ARBA" id="ARBA00022792"/>
    </source>
</evidence>
<dbReference type="SUPFAM" id="SSF81431">
    <property type="entry name" value="Mitochondrial cytochrome c oxidase subunit VIIIb (aka IX)"/>
    <property type="match status" value="1"/>
</dbReference>
<evidence type="ECO:0000256" key="7">
    <source>
        <dbReference type="ARBA" id="ARBA00022989"/>
    </source>
</evidence>
<evidence type="ECO:0000256" key="8">
    <source>
        <dbReference type="ARBA" id="ARBA00023128"/>
    </source>
</evidence>
<evidence type="ECO:0000256" key="9">
    <source>
        <dbReference type="ARBA" id="ARBA00023136"/>
    </source>
</evidence>
<comment type="similarity">
    <text evidence="3">Belongs to the cytochrome c oxidase VIII family.</text>
</comment>
<keyword evidence="4 10" id="KW-0812">Transmembrane</keyword>
<evidence type="ECO:0000313" key="11">
    <source>
        <dbReference type="Ensembl" id="ENSGWIP00000001775.1"/>
    </source>
</evidence>
<reference evidence="11" key="3">
    <citation type="submission" date="2025-09" db="UniProtKB">
        <authorList>
            <consortium name="Ensembl"/>
        </authorList>
    </citation>
    <scope>IDENTIFICATION</scope>
</reference>
<dbReference type="GO" id="GO:0005743">
    <property type="term" value="C:mitochondrial inner membrane"/>
    <property type="evidence" value="ECO:0007669"/>
    <property type="project" value="UniProtKB-SubCell"/>
</dbReference>
<feature type="transmembrane region" description="Helical" evidence="10">
    <location>
        <begin position="12"/>
        <end position="34"/>
    </location>
</feature>
<evidence type="ECO:0000256" key="10">
    <source>
        <dbReference type="SAM" id="Phobius"/>
    </source>
</evidence>
<evidence type="ECO:0000256" key="6">
    <source>
        <dbReference type="ARBA" id="ARBA00022946"/>
    </source>
</evidence>